<proteinExistence type="predicted"/>
<evidence type="ECO:0000313" key="2">
    <source>
        <dbReference type="Proteomes" id="UP001220377"/>
    </source>
</evidence>
<name>A0ABY7WPD4_9LACO</name>
<dbReference type="Proteomes" id="UP001220377">
    <property type="component" value="Chromosome"/>
</dbReference>
<sequence length="157" mass="16924">MGSHIIKSADELKGHMTKQEINARHIAEDALQNVDNFNATPPDWLDDKALAEWERVVPLLADTVPINNLDASQLAAYCQSVSDVATAQEHINRDGLTVPLASGEGEKPSPYVAIKRQALQEQMKLAEGLGLTVYGRLKMNINGAGVGVDDPLADLLA</sequence>
<organism evidence="1 2">
    <name type="scientific">Lacticaseibacillus pabuli</name>
    <dbReference type="NCBI Taxonomy" id="3025672"/>
    <lineage>
        <taxon>Bacteria</taxon>
        <taxon>Bacillati</taxon>
        <taxon>Bacillota</taxon>
        <taxon>Bacilli</taxon>
        <taxon>Lactobacillales</taxon>
        <taxon>Lactobacillaceae</taxon>
        <taxon>Lacticaseibacillus</taxon>
    </lineage>
</organism>
<gene>
    <name evidence="1" type="ORF">PQ472_09035</name>
</gene>
<dbReference type="EMBL" id="CP117884">
    <property type="protein sequence ID" value="WDF82063.1"/>
    <property type="molecule type" value="Genomic_DNA"/>
</dbReference>
<dbReference type="NCBIfam" id="TIGR01558">
    <property type="entry name" value="sm_term_P27"/>
    <property type="match status" value="1"/>
</dbReference>
<dbReference type="RefSeq" id="WP_274259272.1">
    <property type="nucleotide sequence ID" value="NZ_CP117884.1"/>
</dbReference>
<reference evidence="1 2" key="1">
    <citation type="submission" date="2023-02" db="EMBL/GenBank/DDBJ databases">
        <title>Genome sequence of Lacticaseibacillus sp. KACC 23028.</title>
        <authorList>
            <person name="Kim S."/>
            <person name="Heo J."/>
            <person name="Kwon S.-W."/>
        </authorList>
    </citation>
    <scope>NUCLEOTIDE SEQUENCE [LARGE SCALE GENOMIC DNA]</scope>
    <source>
        <strain evidence="1 2">KACC 23028</strain>
    </source>
</reference>
<keyword evidence="2" id="KW-1185">Reference proteome</keyword>
<dbReference type="Pfam" id="PF05119">
    <property type="entry name" value="Terminase_4"/>
    <property type="match status" value="1"/>
</dbReference>
<protein>
    <submittedName>
        <fullName evidence="1">Phage terminase small subunit P27 family</fullName>
    </submittedName>
</protein>
<accession>A0ABY7WPD4</accession>
<evidence type="ECO:0000313" key="1">
    <source>
        <dbReference type="EMBL" id="WDF82063.1"/>
    </source>
</evidence>
<dbReference type="InterPro" id="IPR006448">
    <property type="entry name" value="Phage_term_ssu_P27"/>
</dbReference>